<dbReference type="InterPro" id="IPR004089">
    <property type="entry name" value="MCPsignal_dom"/>
</dbReference>
<dbReference type="Proteomes" id="UP000233293">
    <property type="component" value="Unassembled WGS sequence"/>
</dbReference>
<evidence type="ECO:0000256" key="3">
    <source>
        <dbReference type="ARBA" id="ARBA00022519"/>
    </source>
</evidence>
<organism evidence="14 15">
    <name type="scientific">Telmatospirillum siberiense</name>
    <dbReference type="NCBI Taxonomy" id="382514"/>
    <lineage>
        <taxon>Bacteria</taxon>
        <taxon>Pseudomonadati</taxon>
        <taxon>Pseudomonadota</taxon>
        <taxon>Alphaproteobacteria</taxon>
        <taxon>Rhodospirillales</taxon>
        <taxon>Rhodospirillaceae</taxon>
        <taxon>Telmatospirillum</taxon>
    </lineage>
</organism>
<name>A0A2N3Q1W0_9PROT</name>
<dbReference type="Pfam" id="PF00015">
    <property type="entry name" value="MCPsignal"/>
    <property type="match status" value="1"/>
</dbReference>
<feature type="domain" description="HAMP" evidence="13">
    <location>
        <begin position="210"/>
        <end position="263"/>
    </location>
</feature>
<keyword evidence="7 9" id="KW-0807">Transducer</keyword>
<reference evidence="15" key="1">
    <citation type="submission" date="2017-12" db="EMBL/GenBank/DDBJ databases">
        <title>Draft genome sequence of Telmatospirillum siberiense 26-4b1T, an acidotolerant peatland alphaproteobacterium potentially involved in sulfur cycling.</title>
        <authorList>
            <person name="Hausmann B."/>
            <person name="Pjevac P."/>
            <person name="Schreck K."/>
            <person name="Herbold C.W."/>
            <person name="Daims H."/>
            <person name="Wagner M."/>
            <person name="Pester M."/>
            <person name="Loy A."/>
        </authorList>
    </citation>
    <scope>NUCLEOTIDE SEQUENCE [LARGE SCALE GENOMIC DNA]</scope>
    <source>
        <strain evidence="15">26-4b1</strain>
    </source>
</reference>
<evidence type="ECO:0000256" key="2">
    <source>
        <dbReference type="ARBA" id="ARBA00022475"/>
    </source>
</evidence>
<keyword evidence="5 10" id="KW-1133">Transmembrane helix</keyword>
<dbReference type="SMART" id="SM00283">
    <property type="entry name" value="MA"/>
    <property type="match status" value="1"/>
</dbReference>
<evidence type="ECO:0000313" key="15">
    <source>
        <dbReference type="Proteomes" id="UP000233293"/>
    </source>
</evidence>
<evidence type="ECO:0000256" key="6">
    <source>
        <dbReference type="ARBA" id="ARBA00023136"/>
    </source>
</evidence>
<comment type="similarity">
    <text evidence="8">Belongs to the methyl-accepting chemotaxis (MCP) protein family.</text>
</comment>
<protein>
    <submittedName>
        <fullName evidence="14">Methyl-accepting chemotaxis protein</fullName>
    </submittedName>
</protein>
<dbReference type="SUPFAM" id="SSF58104">
    <property type="entry name" value="Methyl-accepting chemotaxis protein (MCP) signaling domain"/>
    <property type="match status" value="1"/>
</dbReference>
<evidence type="ECO:0000256" key="10">
    <source>
        <dbReference type="SAM" id="Phobius"/>
    </source>
</evidence>
<accession>A0A2N3Q1W0</accession>
<dbReference type="PROSITE" id="PS50885">
    <property type="entry name" value="HAMP"/>
    <property type="match status" value="1"/>
</dbReference>
<dbReference type="Gene3D" id="3.30.450.20">
    <property type="entry name" value="PAS domain"/>
    <property type="match status" value="1"/>
</dbReference>
<feature type="domain" description="Methyl-accepting transducer" evidence="11">
    <location>
        <begin position="297"/>
        <end position="526"/>
    </location>
</feature>
<dbReference type="Gene3D" id="6.10.340.10">
    <property type="match status" value="1"/>
</dbReference>
<dbReference type="EMBL" id="PIUM01000001">
    <property type="protein sequence ID" value="PKU26581.1"/>
    <property type="molecule type" value="Genomic_DNA"/>
</dbReference>
<dbReference type="GO" id="GO:0007165">
    <property type="term" value="P:signal transduction"/>
    <property type="evidence" value="ECO:0007669"/>
    <property type="project" value="UniProtKB-KW"/>
</dbReference>
<comment type="caution">
    <text evidence="14">The sequence shown here is derived from an EMBL/GenBank/DDBJ whole genome shotgun (WGS) entry which is preliminary data.</text>
</comment>
<dbReference type="InterPro" id="IPR033480">
    <property type="entry name" value="sCache_2"/>
</dbReference>
<evidence type="ECO:0000256" key="1">
    <source>
        <dbReference type="ARBA" id="ARBA00004429"/>
    </source>
</evidence>
<sequence length="560" mass="59366">MLNRMKISAKLISLVLGGVVGFVVLAAFALSFMRQTMIEDREDKVRNLSEVARDVAKGFYERAQAGEFDQATAREMAKKVLRGLRYSGVEYYFIYTMDGTTVLLPPKPEREGKNFIDLKDENGVFFIRELLEAGRNNGRPVFYQFPRAGSDKPVDKIATTLYFEPWGWAIGTGIYIDDVNTEFSRAAVKYAGIIGPITLILVIGGWFLARNIALPLRRLASVTERLAHEDFSVEVSDTGRGDEIGILGRSVAVLRDGAREAADLRQSQERAKETAEVEKRRMMGELADHFEASVKAVVETVASAATEMQGTARSLSSVAEHASQQATAVAAASEEATSNVQTVAAAAEELTSSIREISRQVNAAANISGNAVAQAAKTNEIVNGLANSADLIGSVVKLINDIASQTNLLALNATIEAARAGDAGKGFAVVANEVKSLANQTAKATEDISQHIAGVQSATGEAVSAIQAISATISEINQISAAIASAVEEQGAATQEIARNVEQAAAGTQEVSINIAGVTEAAGETGTGAGHVLDAATELSKQSETLGGEVDQFIARIRSA</sequence>
<dbReference type="RefSeq" id="WP_101248812.1">
    <property type="nucleotide sequence ID" value="NZ_PIUM01000001.1"/>
</dbReference>
<dbReference type="InterPro" id="IPR003660">
    <property type="entry name" value="HAMP_dom"/>
</dbReference>
<keyword evidence="15" id="KW-1185">Reference proteome</keyword>
<evidence type="ECO:0000256" key="9">
    <source>
        <dbReference type="PROSITE-ProRule" id="PRU00284"/>
    </source>
</evidence>
<dbReference type="SMART" id="SM00304">
    <property type="entry name" value="HAMP"/>
    <property type="match status" value="1"/>
</dbReference>
<keyword evidence="4 10" id="KW-0812">Transmembrane</keyword>
<evidence type="ECO:0000259" key="13">
    <source>
        <dbReference type="PROSITE" id="PS50885"/>
    </source>
</evidence>
<feature type="transmembrane region" description="Helical" evidence="10">
    <location>
        <begin position="190"/>
        <end position="209"/>
    </location>
</feature>
<feature type="domain" description="T-SNARE coiled-coil homology" evidence="12">
    <location>
        <begin position="456"/>
        <end position="518"/>
    </location>
</feature>
<dbReference type="CDD" id="cd06225">
    <property type="entry name" value="HAMP"/>
    <property type="match status" value="1"/>
</dbReference>
<evidence type="ECO:0000256" key="5">
    <source>
        <dbReference type="ARBA" id="ARBA00022989"/>
    </source>
</evidence>
<evidence type="ECO:0000313" key="14">
    <source>
        <dbReference type="EMBL" id="PKU26581.1"/>
    </source>
</evidence>
<evidence type="ECO:0000256" key="8">
    <source>
        <dbReference type="ARBA" id="ARBA00029447"/>
    </source>
</evidence>
<dbReference type="PROSITE" id="PS50111">
    <property type="entry name" value="CHEMOTAXIS_TRANSDUC_2"/>
    <property type="match status" value="1"/>
</dbReference>
<feature type="transmembrane region" description="Helical" evidence="10">
    <location>
        <begin position="12"/>
        <end position="33"/>
    </location>
</feature>
<gene>
    <name evidence="14" type="ORF">CWS72_01725</name>
</gene>
<evidence type="ECO:0000259" key="11">
    <source>
        <dbReference type="PROSITE" id="PS50111"/>
    </source>
</evidence>
<dbReference type="Pfam" id="PF00672">
    <property type="entry name" value="HAMP"/>
    <property type="match status" value="1"/>
</dbReference>
<evidence type="ECO:0000259" key="12">
    <source>
        <dbReference type="PROSITE" id="PS50192"/>
    </source>
</evidence>
<proteinExistence type="inferred from homology"/>
<dbReference type="InterPro" id="IPR000727">
    <property type="entry name" value="T_SNARE_dom"/>
</dbReference>
<dbReference type="PANTHER" id="PTHR32089">
    <property type="entry name" value="METHYL-ACCEPTING CHEMOTAXIS PROTEIN MCPB"/>
    <property type="match status" value="1"/>
</dbReference>
<dbReference type="PROSITE" id="PS50192">
    <property type="entry name" value="T_SNARE"/>
    <property type="match status" value="1"/>
</dbReference>
<keyword evidence="6 10" id="KW-0472">Membrane</keyword>
<dbReference type="PANTHER" id="PTHR32089:SF112">
    <property type="entry name" value="LYSOZYME-LIKE PROTEIN-RELATED"/>
    <property type="match status" value="1"/>
</dbReference>
<evidence type="ECO:0000256" key="7">
    <source>
        <dbReference type="ARBA" id="ARBA00023224"/>
    </source>
</evidence>
<dbReference type="OrthoDB" id="7260004at2"/>
<dbReference type="AlphaFoldDB" id="A0A2N3Q1W0"/>
<evidence type="ECO:0000256" key="4">
    <source>
        <dbReference type="ARBA" id="ARBA00022692"/>
    </source>
</evidence>
<dbReference type="Pfam" id="PF17200">
    <property type="entry name" value="sCache_2"/>
    <property type="match status" value="1"/>
</dbReference>
<keyword evidence="2" id="KW-1003">Cell membrane</keyword>
<dbReference type="GO" id="GO:0005886">
    <property type="term" value="C:plasma membrane"/>
    <property type="evidence" value="ECO:0007669"/>
    <property type="project" value="UniProtKB-SubCell"/>
</dbReference>
<keyword evidence="3" id="KW-0997">Cell inner membrane</keyword>
<comment type="subcellular location">
    <subcellularLocation>
        <location evidence="1">Cell inner membrane</location>
        <topology evidence="1">Multi-pass membrane protein</topology>
    </subcellularLocation>
</comment>
<dbReference type="Gene3D" id="1.10.287.950">
    <property type="entry name" value="Methyl-accepting chemotaxis protein"/>
    <property type="match status" value="1"/>
</dbReference>
<dbReference type="SMART" id="SM01049">
    <property type="entry name" value="Cache_2"/>
    <property type="match status" value="1"/>
</dbReference>